<reference evidence="1" key="1">
    <citation type="journal article" date="2014" name="Front. Microbiol.">
        <title>High frequency of phylogenetically diverse reductive dehalogenase-homologous genes in deep subseafloor sedimentary metagenomes.</title>
        <authorList>
            <person name="Kawai M."/>
            <person name="Futagami T."/>
            <person name="Toyoda A."/>
            <person name="Takaki Y."/>
            <person name="Nishi S."/>
            <person name="Hori S."/>
            <person name="Arai W."/>
            <person name="Tsubouchi T."/>
            <person name="Morono Y."/>
            <person name="Uchiyama I."/>
            <person name="Ito T."/>
            <person name="Fujiyama A."/>
            <person name="Inagaki F."/>
            <person name="Takami H."/>
        </authorList>
    </citation>
    <scope>NUCLEOTIDE SEQUENCE</scope>
    <source>
        <strain evidence="1">Expedition CK06-06</strain>
    </source>
</reference>
<sequence>MFPRLLQVTYHYSQGFSRAFLSLPQALNGYIAGGITGEEKTAKPLDCQNVTFF</sequence>
<gene>
    <name evidence="1" type="ORF">S01H1_56640</name>
</gene>
<dbReference type="AlphaFoldDB" id="X0WA51"/>
<evidence type="ECO:0000313" key="1">
    <source>
        <dbReference type="EMBL" id="GAG20097.1"/>
    </source>
</evidence>
<comment type="caution">
    <text evidence="1">The sequence shown here is derived from an EMBL/GenBank/DDBJ whole genome shotgun (WGS) entry which is preliminary data.</text>
</comment>
<name>X0WA51_9ZZZZ</name>
<dbReference type="EMBL" id="BARS01036889">
    <property type="protein sequence ID" value="GAG20097.1"/>
    <property type="molecule type" value="Genomic_DNA"/>
</dbReference>
<proteinExistence type="predicted"/>
<organism evidence="1">
    <name type="scientific">marine sediment metagenome</name>
    <dbReference type="NCBI Taxonomy" id="412755"/>
    <lineage>
        <taxon>unclassified sequences</taxon>
        <taxon>metagenomes</taxon>
        <taxon>ecological metagenomes</taxon>
    </lineage>
</organism>
<accession>X0WA51</accession>
<protein>
    <submittedName>
        <fullName evidence="1">Uncharacterized protein</fullName>
    </submittedName>
</protein>